<keyword evidence="2" id="KW-1185">Reference proteome</keyword>
<reference evidence="1" key="1">
    <citation type="submission" date="2020-08" db="EMBL/GenBank/DDBJ databases">
        <title>Multicomponent nature underlies the extraordinary mechanical properties of spider dragline silk.</title>
        <authorList>
            <person name="Kono N."/>
            <person name="Nakamura H."/>
            <person name="Mori M."/>
            <person name="Yoshida Y."/>
            <person name="Ohtoshi R."/>
            <person name="Malay A.D."/>
            <person name="Moran D.A.P."/>
            <person name="Tomita M."/>
            <person name="Numata K."/>
            <person name="Arakawa K."/>
        </authorList>
    </citation>
    <scope>NUCLEOTIDE SEQUENCE</scope>
</reference>
<dbReference type="EMBL" id="BMAU01021379">
    <property type="protein sequence ID" value="GFY27284.1"/>
    <property type="molecule type" value="Genomic_DNA"/>
</dbReference>
<dbReference type="Proteomes" id="UP000887159">
    <property type="component" value="Unassembled WGS sequence"/>
</dbReference>
<evidence type="ECO:0000313" key="2">
    <source>
        <dbReference type="Proteomes" id="UP000887159"/>
    </source>
</evidence>
<organism evidence="1 2">
    <name type="scientific">Trichonephila clavipes</name>
    <name type="common">Golden silk orbweaver</name>
    <name type="synonym">Nephila clavipes</name>
    <dbReference type="NCBI Taxonomy" id="2585209"/>
    <lineage>
        <taxon>Eukaryota</taxon>
        <taxon>Metazoa</taxon>
        <taxon>Ecdysozoa</taxon>
        <taxon>Arthropoda</taxon>
        <taxon>Chelicerata</taxon>
        <taxon>Arachnida</taxon>
        <taxon>Araneae</taxon>
        <taxon>Araneomorphae</taxon>
        <taxon>Entelegynae</taxon>
        <taxon>Araneoidea</taxon>
        <taxon>Nephilidae</taxon>
        <taxon>Trichonephila</taxon>
    </lineage>
</organism>
<dbReference type="AlphaFoldDB" id="A0A8X6W3G4"/>
<comment type="caution">
    <text evidence="1">The sequence shown here is derived from an EMBL/GenBank/DDBJ whole genome shotgun (WGS) entry which is preliminary data.</text>
</comment>
<evidence type="ECO:0000313" key="1">
    <source>
        <dbReference type="EMBL" id="GFY27284.1"/>
    </source>
</evidence>
<accession>A0A8X6W3G4</accession>
<protein>
    <submittedName>
        <fullName evidence="1">Uncharacterized protein</fullName>
    </submittedName>
</protein>
<gene>
    <name evidence="1" type="ORF">TNCV_2069041</name>
</gene>
<proteinExistence type="predicted"/>
<name>A0A8X6W3G4_TRICX</name>
<sequence length="108" mass="12642">MKRDLIIHKRTAYEISTISNLQRIAFPCNKYSRHENQPPPTPIKTSGRINLILIIFPNSANPLLHARCYLFHVKTISLPENVGNPQRKRHWCLDLMRESNLNSLPWNE</sequence>